<accession>A0AAP0EPE3</accession>
<gene>
    <name evidence="1" type="ORF">Sjap_022722</name>
</gene>
<name>A0AAP0EPE3_9MAGN</name>
<organism evidence="1 2">
    <name type="scientific">Stephania japonica</name>
    <dbReference type="NCBI Taxonomy" id="461633"/>
    <lineage>
        <taxon>Eukaryota</taxon>
        <taxon>Viridiplantae</taxon>
        <taxon>Streptophyta</taxon>
        <taxon>Embryophyta</taxon>
        <taxon>Tracheophyta</taxon>
        <taxon>Spermatophyta</taxon>
        <taxon>Magnoliopsida</taxon>
        <taxon>Ranunculales</taxon>
        <taxon>Menispermaceae</taxon>
        <taxon>Menispermoideae</taxon>
        <taxon>Cissampelideae</taxon>
        <taxon>Stephania</taxon>
    </lineage>
</organism>
<evidence type="ECO:0000313" key="2">
    <source>
        <dbReference type="Proteomes" id="UP001417504"/>
    </source>
</evidence>
<dbReference type="Proteomes" id="UP001417504">
    <property type="component" value="Unassembled WGS sequence"/>
</dbReference>
<keyword evidence="2" id="KW-1185">Reference proteome</keyword>
<protein>
    <submittedName>
        <fullName evidence="1">Uncharacterized protein</fullName>
    </submittedName>
</protein>
<proteinExistence type="predicted"/>
<dbReference type="EMBL" id="JBBNAE010000009">
    <property type="protein sequence ID" value="KAK9097225.1"/>
    <property type="molecule type" value="Genomic_DNA"/>
</dbReference>
<sequence>MFTTCIALTKENISSPSCSLAPHIINITLKKQLNIKKPTFACLFACRKNKLN</sequence>
<comment type="caution">
    <text evidence="1">The sequence shown here is derived from an EMBL/GenBank/DDBJ whole genome shotgun (WGS) entry which is preliminary data.</text>
</comment>
<reference evidence="1 2" key="1">
    <citation type="submission" date="2024-01" db="EMBL/GenBank/DDBJ databases">
        <title>Genome assemblies of Stephania.</title>
        <authorList>
            <person name="Yang L."/>
        </authorList>
    </citation>
    <scope>NUCLEOTIDE SEQUENCE [LARGE SCALE GENOMIC DNA]</scope>
    <source>
        <strain evidence="1">QJT</strain>
        <tissue evidence="1">Leaf</tissue>
    </source>
</reference>
<evidence type="ECO:0000313" key="1">
    <source>
        <dbReference type="EMBL" id="KAK9097225.1"/>
    </source>
</evidence>
<dbReference type="AlphaFoldDB" id="A0AAP0EPE3"/>